<reference evidence="2" key="4">
    <citation type="submission" date="2024-05" db="EMBL/GenBank/DDBJ databases">
        <authorList>
            <person name="Sun Q."/>
            <person name="Sedlacek I."/>
        </authorList>
    </citation>
    <scope>NUCLEOTIDE SEQUENCE</scope>
    <source>
        <strain evidence="2">CCM 8490</strain>
    </source>
</reference>
<dbReference type="AlphaFoldDB" id="A0A420CM80"/>
<reference evidence="3 4" key="2">
    <citation type="submission" date="2018-09" db="EMBL/GenBank/DDBJ databases">
        <title>Genomic Encyclopedia of Archaeal and Bacterial Type Strains, Phase II (KMG-II): from individual species to whole genera.</title>
        <authorList>
            <person name="Goeker M."/>
        </authorList>
    </citation>
    <scope>NUCLEOTIDE SEQUENCE [LARGE SCALE GENOMIC DNA]</scope>
    <source>
        <strain evidence="3 4">DSM 27620</strain>
    </source>
</reference>
<feature type="transmembrane region" description="Helical" evidence="1">
    <location>
        <begin position="43"/>
        <end position="62"/>
    </location>
</feature>
<keyword evidence="5" id="KW-1185">Reference proteome</keyword>
<organism evidence="3 4">
    <name type="scientific">Epilithonimonas arachidiradicis</name>
    <dbReference type="NCBI Taxonomy" id="1617282"/>
    <lineage>
        <taxon>Bacteria</taxon>
        <taxon>Pseudomonadati</taxon>
        <taxon>Bacteroidota</taxon>
        <taxon>Flavobacteriia</taxon>
        <taxon>Flavobacteriales</taxon>
        <taxon>Weeksellaceae</taxon>
        <taxon>Chryseobacterium group</taxon>
        <taxon>Epilithonimonas</taxon>
    </lineage>
</organism>
<feature type="transmembrane region" description="Helical" evidence="1">
    <location>
        <begin position="12"/>
        <end position="31"/>
    </location>
</feature>
<name>A0A420CM80_9FLAO</name>
<keyword evidence="1" id="KW-0472">Membrane</keyword>
<dbReference type="EMBL" id="RAQH01000011">
    <property type="protein sequence ID" value="RKE79607.1"/>
    <property type="molecule type" value="Genomic_DNA"/>
</dbReference>
<feature type="transmembrane region" description="Helical" evidence="1">
    <location>
        <begin position="169"/>
        <end position="193"/>
    </location>
</feature>
<gene>
    <name evidence="3" type="ORF">BXY58_3259</name>
    <name evidence="2" type="ORF">GCM10007332_31500</name>
</gene>
<evidence type="ECO:0000313" key="5">
    <source>
        <dbReference type="Proteomes" id="UP000658202"/>
    </source>
</evidence>
<evidence type="ECO:0000313" key="4">
    <source>
        <dbReference type="Proteomes" id="UP000285906"/>
    </source>
</evidence>
<evidence type="ECO:0000313" key="3">
    <source>
        <dbReference type="EMBL" id="RKE79607.1"/>
    </source>
</evidence>
<reference evidence="5" key="3">
    <citation type="journal article" date="2019" name="Int. J. Syst. Evol. Microbiol.">
        <title>The Global Catalogue of Microorganisms (GCM) 10K type strain sequencing project: providing services to taxonomists for standard genome sequencing and annotation.</title>
        <authorList>
            <consortium name="The Broad Institute Genomics Platform"/>
            <consortium name="The Broad Institute Genome Sequencing Center for Infectious Disease"/>
            <person name="Wu L."/>
            <person name="Ma J."/>
        </authorList>
    </citation>
    <scope>NUCLEOTIDE SEQUENCE [LARGE SCALE GENOMIC DNA]</scope>
    <source>
        <strain evidence="5">CCM 8490</strain>
    </source>
</reference>
<proteinExistence type="predicted"/>
<feature type="transmembrane region" description="Helical" evidence="1">
    <location>
        <begin position="130"/>
        <end position="148"/>
    </location>
</feature>
<sequence>MKNKIFLETKFTFYLSIVIILLVILSVWISGNNSHHTLFQNSILSTSILAIAFFLFVSISLYRGVELRDNFGKIFTKDNFNKRIKSTSDFTPDVDVPSIDADGIGGIIVSILAWIAFTVVILFALYFVGIFFWSVLLLLLAIVYWIYFRALRLIFKNSKKCKDNLAKSLGFGFFYSTLYISWIYGVIFLIKYIH</sequence>
<accession>A0A420CM80</accession>
<reference evidence="2" key="1">
    <citation type="journal article" date="2014" name="Int. J. Syst. Evol. Microbiol.">
        <title>Complete genome of a new Firmicutes species belonging to the dominant human colonic microbiota ('Ruminococcus bicirculans') reveals two chromosomes and a selective capacity to utilize plant glucans.</title>
        <authorList>
            <consortium name="NISC Comparative Sequencing Program"/>
            <person name="Wegmann U."/>
            <person name="Louis P."/>
            <person name="Goesmann A."/>
            <person name="Henrissat B."/>
            <person name="Duncan S.H."/>
            <person name="Flint H.J."/>
        </authorList>
    </citation>
    <scope>NUCLEOTIDE SEQUENCE</scope>
    <source>
        <strain evidence="2">CCM 8490</strain>
    </source>
</reference>
<comment type="caution">
    <text evidence="3">The sequence shown here is derived from an EMBL/GenBank/DDBJ whole genome shotgun (WGS) entry which is preliminary data.</text>
</comment>
<keyword evidence="1" id="KW-1133">Transmembrane helix</keyword>
<dbReference type="RefSeq" id="WP_120214794.1">
    <property type="nucleotide sequence ID" value="NZ_BMCW01000009.1"/>
</dbReference>
<dbReference type="EMBL" id="BMCW01000009">
    <property type="protein sequence ID" value="GGG66484.1"/>
    <property type="molecule type" value="Genomic_DNA"/>
</dbReference>
<feature type="transmembrane region" description="Helical" evidence="1">
    <location>
        <begin position="104"/>
        <end position="124"/>
    </location>
</feature>
<evidence type="ECO:0000256" key="1">
    <source>
        <dbReference type="SAM" id="Phobius"/>
    </source>
</evidence>
<dbReference type="Proteomes" id="UP000658202">
    <property type="component" value="Unassembled WGS sequence"/>
</dbReference>
<keyword evidence="1" id="KW-0812">Transmembrane</keyword>
<protein>
    <submittedName>
        <fullName evidence="3">Uncharacterized protein</fullName>
    </submittedName>
</protein>
<dbReference type="Proteomes" id="UP000285906">
    <property type="component" value="Unassembled WGS sequence"/>
</dbReference>
<dbReference type="OrthoDB" id="894188at2"/>
<evidence type="ECO:0000313" key="2">
    <source>
        <dbReference type="EMBL" id="GGG66484.1"/>
    </source>
</evidence>